<keyword evidence="1" id="KW-1133">Transmembrane helix</keyword>
<evidence type="ECO:0000313" key="3">
    <source>
        <dbReference type="Proteomes" id="UP000280475"/>
    </source>
</evidence>
<name>A0A3G5FFG7_TETHA</name>
<feature type="transmembrane region" description="Helical" evidence="1">
    <location>
        <begin position="835"/>
        <end position="856"/>
    </location>
</feature>
<sequence length="862" mass="99177">MIKDFLQKNKWYMMASFFIPFLVMAIMYLTIGIYPGSDRSVMASDAFSQFSNFHASFRNALLGEQSFLYTWNASLGLNFLSLISYYLGGFFTPLVLFFPNQLMPDALYFLTLIKIGSAGLSFWFYASHRFKIARGSHITLAVCYALMSFVTAQSELIMWLDAYIYLPLIIWGIDRLIQKRKPKLLFISYFMLFFTSFYLGFMIGVFSFLYFLIQLFKNWKNNKKSILPYFTTSLLAGGASMIIILPALLDLHANGEELTQITNLKTEATSAFDFFIKNMIGVYDTTKYGAIPFIYIGLLPLAFCIFYFVIKEISWKEKTFYALLIALLIGSFYFVPLNLFWHGMHAPNMFLFRYAFLLSFTVIMLAGFGWEKLNETNERRLLYSFIFLAIAFVFTYLLVYKTREYLEPISLILTLSFLIVYCVIFFSLYTKKFSFKQAVLFLLIFVTAEMTINTNSMLRGILDEWNYASRELYTEPYPAINELVEQTKEENDSFYRLENLDPVSANDSFNYGYSGISMFSSIRNRNTSGYMNMLGFRSRGTSLNIRYPNNTLLMDSLMSVKYNLSKQPMSKYGFRQKDTSDDYQLYENQNALPSGFLTDSSIDQLTQFKNDNLANQTNLMNQLADTKETFFQFQPITVTDLNNVSIENQGAHTKFSEQEGNVAKEVTWKVNVPAHSQAYLSLFPTNFGELESSTATITVNGQQRESKIDINGQYYDLGFYDQAQTVEFTASFYGTEDISFQNPQVVTLDTDAFQKSVGKIQNNSVEMQTGKRSAQAKVDTNTAQKLITTIPYDGGWQAKIDGEKVPIDSFQDAFVSLQVPEGKHTIAFTYWPQGFLLGLGLLISCTLLFVVFDWYYERRYAK</sequence>
<feature type="transmembrane region" description="Helical" evidence="1">
    <location>
        <begin position="225"/>
        <end position="249"/>
    </location>
</feature>
<dbReference type="PANTHER" id="PTHR38454">
    <property type="entry name" value="INTEGRAL MEMBRANE PROTEIN-RELATED"/>
    <property type="match status" value="1"/>
</dbReference>
<accession>A0A3G5FFG7</accession>
<feature type="transmembrane region" description="Helical" evidence="1">
    <location>
        <begin position="438"/>
        <end position="458"/>
    </location>
</feature>
<dbReference type="AlphaFoldDB" id="A0A3G5FFG7"/>
<organism evidence="2 3">
    <name type="scientific">Tetragenococcus halophilus</name>
    <name type="common">Pediococcus halophilus</name>
    <dbReference type="NCBI Taxonomy" id="51669"/>
    <lineage>
        <taxon>Bacteria</taxon>
        <taxon>Bacillati</taxon>
        <taxon>Bacillota</taxon>
        <taxon>Bacilli</taxon>
        <taxon>Lactobacillales</taxon>
        <taxon>Enterococcaceae</taxon>
        <taxon>Tetragenococcus</taxon>
    </lineage>
</organism>
<dbReference type="RefSeq" id="WP_103892869.1">
    <property type="nucleotide sequence ID" value="NZ_CP027768.1"/>
</dbReference>
<dbReference type="PANTHER" id="PTHR38454:SF1">
    <property type="entry name" value="INTEGRAL MEMBRANE PROTEIN"/>
    <property type="match status" value="1"/>
</dbReference>
<proteinExistence type="predicted"/>
<dbReference type="InterPro" id="IPR018580">
    <property type="entry name" value="Uncharacterised_YfhO"/>
</dbReference>
<feature type="transmembrane region" description="Helical" evidence="1">
    <location>
        <begin position="67"/>
        <end position="87"/>
    </location>
</feature>
<gene>
    <name evidence="2" type="ORF">C7H83_00420</name>
</gene>
<keyword evidence="1" id="KW-0812">Transmembrane</keyword>
<feature type="transmembrane region" description="Helical" evidence="1">
    <location>
        <begin position="138"/>
        <end position="166"/>
    </location>
</feature>
<dbReference type="EMBL" id="CP027768">
    <property type="protein sequence ID" value="AYW49087.1"/>
    <property type="molecule type" value="Genomic_DNA"/>
</dbReference>
<protein>
    <submittedName>
        <fullName evidence="2">Copper ABC transporter permease</fullName>
    </submittedName>
</protein>
<evidence type="ECO:0000313" key="2">
    <source>
        <dbReference type="EMBL" id="AYW49087.1"/>
    </source>
</evidence>
<reference evidence="2 3" key="1">
    <citation type="journal article" date="2012" name="Int. J. Syst. Evol. Microbiol.">
        <title>Characterization of Tetragenococcus strains from sugar thick juice reveals a novel species, Tetragenococcus osmophilus sp. nov., and divides Tetragenococcus halophilus into two subspecies, T. halophilus subsp. halophilus subsp. nov. and T. halophilus subsp. flandriensis subsp. nov.</title>
        <authorList>
            <person name="Juste A."/>
            <person name="Van Trappen S."/>
            <person name="Verreth C."/>
            <person name="Cleenwerck I."/>
            <person name="De Vos P."/>
            <person name="Lievens B."/>
            <person name="Willems K.A."/>
        </authorList>
    </citation>
    <scope>NUCLEOTIDE SEQUENCE [LARGE SCALE GENOMIC DNA]</scope>
    <source>
        <strain evidence="2 3">LMG 26042</strain>
    </source>
</reference>
<keyword evidence="1" id="KW-0472">Membrane</keyword>
<feature type="transmembrane region" description="Helical" evidence="1">
    <location>
        <begin position="288"/>
        <end position="309"/>
    </location>
</feature>
<feature type="transmembrane region" description="Helical" evidence="1">
    <location>
        <begin position="107"/>
        <end position="126"/>
    </location>
</feature>
<feature type="transmembrane region" description="Helical" evidence="1">
    <location>
        <begin position="381"/>
        <end position="399"/>
    </location>
</feature>
<dbReference type="Pfam" id="PF09586">
    <property type="entry name" value="YfhO"/>
    <property type="match status" value="1"/>
</dbReference>
<feature type="transmembrane region" description="Helical" evidence="1">
    <location>
        <begin position="186"/>
        <end position="213"/>
    </location>
</feature>
<evidence type="ECO:0000256" key="1">
    <source>
        <dbReference type="SAM" id="Phobius"/>
    </source>
</evidence>
<dbReference type="Proteomes" id="UP000280475">
    <property type="component" value="Chromosome"/>
</dbReference>
<feature type="transmembrane region" description="Helical" evidence="1">
    <location>
        <begin position="350"/>
        <end position="369"/>
    </location>
</feature>
<feature type="transmembrane region" description="Helical" evidence="1">
    <location>
        <begin position="12"/>
        <end position="34"/>
    </location>
</feature>
<feature type="transmembrane region" description="Helical" evidence="1">
    <location>
        <begin position="405"/>
        <end position="426"/>
    </location>
</feature>
<feature type="transmembrane region" description="Helical" evidence="1">
    <location>
        <begin position="321"/>
        <end position="344"/>
    </location>
</feature>